<keyword evidence="2" id="KW-0472">Membrane</keyword>
<sequence>MFGGSLLVEVTLMGIMAAALVAVVLAAVVARRLAPEPGHAAGRSPSAGRTVESRLAETDDLHDRGLISADELTAARRRIFDQV</sequence>
<evidence type="ECO:0000256" key="2">
    <source>
        <dbReference type="SAM" id="Phobius"/>
    </source>
</evidence>
<dbReference type="EMBL" id="BJUB01000002">
    <property type="protein sequence ID" value="GEK20346.1"/>
    <property type="molecule type" value="Genomic_DNA"/>
</dbReference>
<gene>
    <name evidence="3" type="ORF">CXY01_08660</name>
</gene>
<evidence type="ECO:0008006" key="5">
    <source>
        <dbReference type="Google" id="ProtNLM"/>
    </source>
</evidence>
<dbReference type="RefSeq" id="WP_146925829.1">
    <property type="nucleotide sequence ID" value="NZ_BJUB01000002.1"/>
</dbReference>
<feature type="transmembrane region" description="Helical" evidence="2">
    <location>
        <begin position="6"/>
        <end position="30"/>
    </location>
</feature>
<name>A0A510V0Q6_9CELL</name>
<evidence type="ECO:0000313" key="4">
    <source>
        <dbReference type="Proteomes" id="UP000321118"/>
    </source>
</evidence>
<dbReference type="OrthoDB" id="4955106at2"/>
<feature type="region of interest" description="Disordered" evidence="1">
    <location>
        <begin position="36"/>
        <end position="57"/>
    </location>
</feature>
<dbReference type="AlphaFoldDB" id="A0A510V0Q6"/>
<keyword evidence="4" id="KW-1185">Reference proteome</keyword>
<reference evidence="3 4" key="1">
    <citation type="submission" date="2019-07" db="EMBL/GenBank/DDBJ databases">
        <title>Whole genome shotgun sequence of Cellulomonas xylanilytica NBRC 101102.</title>
        <authorList>
            <person name="Hosoyama A."/>
            <person name="Uohara A."/>
            <person name="Ohji S."/>
            <person name="Ichikawa N."/>
        </authorList>
    </citation>
    <scope>NUCLEOTIDE SEQUENCE [LARGE SCALE GENOMIC DNA]</scope>
    <source>
        <strain evidence="3 4">NBRC 101102</strain>
    </source>
</reference>
<accession>A0A510V0Q6</accession>
<comment type="caution">
    <text evidence="3">The sequence shown here is derived from an EMBL/GenBank/DDBJ whole genome shotgun (WGS) entry which is preliminary data.</text>
</comment>
<evidence type="ECO:0000313" key="3">
    <source>
        <dbReference type="EMBL" id="GEK20346.1"/>
    </source>
</evidence>
<dbReference type="Proteomes" id="UP000321118">
    <property type="component" value="Unassembled WGS sequence"/>
</dbReference>
<evidence type="ECO:0000256" key="1">
    <source>
        <dbReference type="SAM" id="MobiDB-lite"/>
    </source>
</evidence>
<proteinExistence type="predicted"/>
<organism evidence="3 4">
    <name type="scientific">Cellulomonas xylanilytica</name>
    <dbReference type="NCBI Taxonomy" id="233583"/>
    <lineage>
        <taxon>Bacteria</taxon>
        <taxon>Bacillati</taxon>
        <taxon>Actinomycetota</taxon>
        <taxon>Actinomycetes</taxon>
        <taxon>Micrococcales</taxon>
        <taxon>Cellulomonadaceae</taxon>
        <taxon>Cellulomonas</taxon>
    </lineage>
</organism>
<keyword evidence="2" id="KW-1133">Transmembrane helix</keyword>
<keyword evidence="2" id="KW-0812">Transmembrane</keyword>
<protein>
    <recommendedName>
        <fullName evidence="5">SHOCT domain-containing protein</fullName>
    </recommendedName>
</protein>